<accession>A0ABU8S202</accession>
<feature type="domain" description="YNCE-like beta-propeller" evidence="2">
    <location>
        <begin position="121"/>
        <end position="207"/>
    </location>
</feature>
<dbReference type="InterPro" id="IPR048433">
    <property type="entry name" value="YNCE-like_beta-prop"/>
</dbReference>
<dbReference type="Gene3D" id="2.130.10.10">
    <property type="entry name" value="YVTN repeat-like/Quinoprotein amine dehydrogenase"/>
    <property type="match status" value="2"/>
</dbReference>
<keyword evidence="4" id="KW-1185">Reference proteome</keyword>
<organism evidence="3 4">
    <name type="scientific">Novosphingobium anseongense</name>
    <dbReference type="NCBI Taxonomy" id="3133436"/>
    <lineage>
        <taxon>Bacteria</taxon>
        <taxon>Pseudomonadati</taxon>
        <taxon>Pseudomonadota</taxon>
        <taxon>Alphaproteobacteria</taxon>
        <taxon>Sphingomonadales</taxon>
        <taxon>Sphingomonadaceae</taxon>
        <taxon>Novosphingobium</taxon>
    </lineage>
</organism>
<gene>
    <name evidence="3" type="ORF">WG901_21780</name>
</gene>
<evidence type="ECO:0000313" key="3">
    <source>
        <dbReference type="EMBL" id="MEJ5979299.1"/>
    </source>
</evidence>
<dbReference type="InterPro" id="IPR015943">
    <property type="entry name" value="WD40/YVTN_repeat-like_dom_sf"/>
</dbReference>
<name>A0ABU8S202_9SPHN</name>
<comment type="caution">
    <text evidence="3">The sequence shown here is derived from an EMBL/GenBank/DDBJ whole genome shotgun (WGS) entry which is preliminary data.</text>
</comment>
<dbReference type="PANTHER" id="PTHR47197:SF3">
    <property type="entry name" value="DIHYDRO-HEME D1 DEHYDROGENASE"/>
    <property type="match status" value="1"/>
</dbReference>
<evidence type="ECO:0000313" key="4">
    <source>
        <dbReference type="Proteomes" id="UP001361239"/>
    </source>
</evidence>
<dbReference type="PANTHER" id="PTHR47197">
    <property type="entry name" value="PROTEIN NIRF"/>
    <property type="match status" value="1"/>
</dbReference>
<dbReference type="EMBL" id="JBBHJZ010000006">
    <property type="protein sequence ID" value="MEJ5979299.1"/>
    <property type="molecule type" value="Genomic_DNA"/>
</dbReference>
<proteinExistence type="predicted"/>
<dbReference type="Proteomes" id="UP001361239">
    <property type="component" value="Unassembled WGS sequence"/>
</dbReference>
<evidence type="ECO:0000256" key="1">
    <source>
        <dbReference type="ARBA" id="ARBA00022729"/>
    </source>
</evidence>
<protein>
    <submittedName>
        <fullName evidence="3">Beta-propeller fold lactonase family protein</fullName>
    </submittedName>
</protein>
<evidence type="ECO:0000259" key="2">
    <source>
        <dbReference type="Pfam" id="PF21783"/>
    </source>
</evidence>
<sequence>MIAVALPASIAAAETLLVGNKGEDSVSFLDLASGTERARVATGKAPHEIAISPNGRQAAVVAYGGTTVDVFDVARARLVKRIDIAPNSAPHGIVWLRDGRLVVAAEKSRSVVVIDPRSGRLRSIATDQSGTHMVAVSPDQRRAYAANVGAGTISVIDLQRGVKLNDIPVGGNPEGLAVAADGRELWVGDNSAPRLRVVDLASGRTVATLPTDPVAIRVAISPDGKTAVTSNIGAGTLNVFDVASRKPLRTIAVSGHREAIQVTVAFARDGRRVLVAETGPGTIADVDLASGEVRRRIPAGKNADGIGIAP</sequence>
<dbReference type="SUPFAM" id="SSF51004">
    <property type="entry name" value="C-terminal (heme d1) domain of cytochrome cd1-nitrite reductase"/>
    <property type="match status" value="1"/>
</dbReference>
<dbReference type="Pfam" id="PF21783">
    <property type="entry name" value="YNCE"/>
    <property type="match status" value="1"/>
</dbReference>
<dbReference type="InterPro" id="IPR051200">
    <property type="entry name" value="Host-pathogen_enzymatic-act"/>
</dbReference>
<dbReference type="InterPro" id="IPR011048">
    <property type="entry name" value="Haem_d1_sf"/>
</dbReference>
<dbReference type="RefSeq" id="WP_339589235.1">
    <property type="nucleotide sequence ID" value="NZ_JBBHJZ010000006.1"/>
</dbReference>
<reference evidence="3 4" key="1">
    <citation type="submission" date="2024-03" db="EMBL/GenBank/DDBJ databases">
        <authorList>
            <person name="Jo J.-H."/>
        </authorList>
    </citation>
    <scope>NUCLEOTIDE SEQUENCE [LARGE SCALE GENOMIC DNA]</scope>
    <source>
        <strain evidence="3 4">PS1R-30</strain>
    </source>
</reference>
<keyword evidence="1" id="KW-0732">Signal</keyword>